<proteinExistence type="predicted"/>
<name>A0ACC2I7S5_9PLEO</name>
<evidence type="ECO:0000313" key="1">
    <source>
        <dbReference type="EMBL" id="KAJ8111227.1"/>
    </source>
</evidence>
<dbReference type="Proteomes" id="UP001153331">
    <property type="component" value="Unassembled WGS sequence"/>
</dbReference>
<keyword evidence="2" id="KW-1185">Reference proteome</keyword>
<evidence type="ECO:0000313" key="2">
    <source>
        <dbReference type="Proteomes" id="UP001153331"/>
    </source>
</evidence>
<reference evidence="1" key="1">
    <citation type="submission" date="2022-11" db="EMBL/GenBank/DDBJ databases">
        <title>Genome Sequence of Boeremia exigua.</title>
        <authorList>
            <person name="Buettner E."/>
        </authorList>
    </citation>
    <scope>NUCLEOTIDE SEQUENCE</scope>
    <source>
        <strain evidence="1">CU02</strain>
    </source>
</reference>
<protein>
    <submittedName>
        <fullName evidence="1">Uncharacterized protein</fullName>
    </submittedName>
</protein>
<comment type="caution">
    <text evidence="1">The sequence shown here is derived from an EMBL/GenBank/DDBJ whole genome shotgun (WGS) entry which is preliminary data.</text>
</comment>
<dbReference type="EMBL" id="JAPHNI010000425">
    <property type="protein sequence ID" value="KAJ8111227.1"/>
    <property type="molecule type" value="Genomic_DNA"/>
</dbReference>
<sequence length="591" mass="63883">MADNTDSMFVDDNDVDRTFQRPKSSGGKSSAPLLVHSQPGKSGTSSPGLDSDDENTRLLNPTAIEYRGADNEADDNGQPEWFHDFEGLPWWKRPSIYWLLPPFLLFTIAFGGVVVPKINLITDLVCEEYYSSLEGSGDPISGPMDPGTDRCQKDAVSSRSSLFLLYGSLCSGILAAVTSPKLGALSDRFGRKTFMLVNTSGALFGEILTILAAKFPETVHVNWLLVGYALEGLSGSFIVGMALAHSYASDCVAPQERNVAFAYFHAALFSGIAVGPVVAGYIIEARMKYTSKIDAVVFVFYLALAAHGLFIAFLLFCIPESLSKSRQEAARQKHKEEMDQLSPESDWINQLRHINLFRPLKILWPTGPGSSSAVRWNLLLLAATDTIMFGVAMGAMSVVILYTRLQFGWQTLESGRFVSVVNGCRVVALLGVLPLVTRLVRGKNGAMKQRSSGTDRFDLSIIRAAIFFDTLGYIGYALAPNGAFFTLSGVVTAVGGVGSPALGAALTKHVPNDKVGQLLGATGLLHAIARVLGPTIFNGLYSATVSGYRQTVFVVLASMFGLAFLCSWFVRPHVYLEDSPEPVVGDRSVDA</sequence>
<gene>
    <name evidence="1" type="ORF">OPT61_g6132</name>
</gene>
<organism evidence="1 2">
    <name type="scientific">Boeremia exigua</name>
    <dbReference type="NCBI Taxonomy" id="749465"/>
    <lineage>
        <taxon>Eukaryota</taxon>
        <taxon>Fungi</taxon>
        <taxon>Dikarya</taxon>
        <taxon>Ascomycota</taxon>
        <taxon>Pezizomycotina</taxon>
        <taxon>Dothideomycetes</taxon>
        <taxon>Pleosporomycetidae</taxon>
        <taxon>Pleosporales</taxon>
        <taxon>Pleosporineae</taxon>
        <taxon>Didymellaceae</taxon>
        <taxon>Boeremia</taxon>
    </lineage>
</organism>
<accession>A0ACC2I7S5</accession>